<dbReference type="EMBL" id="LAZR01051065">
    <property type="protein sequence ID" value="KKK85973.1"/>
    <property type="molecule type" value="Genomic_DNA"/>
</dbReference>
<organism evidence="2">
    <name type="scientific">marine sediment metagenome</name>
    <dbReference type="NCBI Taxonomy" id="412755"/>
    <lineage>
        <taxon>unclassified sequences</taxon>
        <taxon>metagenomes</taxon>
        <taxon>ecological metagenomes</taxon>
    </lineage>
</organism>
<gene>
    <name evidence="2" type="ORF">LCGC14_2767890</name>
</gene>
<feature type="coiled-coil region" evidence="1">
    <location>
        <begin position="144"/>
        <end position="176"/>
    </location>
</feature>
<sequence>MYWYDNIISKIDKEIAEYLEKRYLDYSKDRNEEKACIYGREEVMKRHQEKQQQLIEFGFLLVEKLDFFLPKSRKELFEQINRKYKSLDIYTNNVNNDFCNELDKVNDALPLYKRKESYTLNSEKSDKRKRLFDLKEMMKDNLFIEKIDKRRADYERRKAEIEKKEAEERAETKAIEVALEKSIMLEERSIMLEERRRGYTNIKPICFYDEDFMSDYEIDVSFQEGDIPEEDNIDLIDTPEGNQKYLDRLKEILNLNVLVKTYSYQEYFNMLEEYQGYLMLGYLFTNEIAWKAYALNDSLIDELSRDPNVRYKYIRDHPARGYKIAFYSDNFDIEKIKEEVDMFIEYNKALELTPIVELEKYLEKHDNEVSIVDYARFKGITYKVSKRILKGFETKKKLKSKNVGSE</sequence>
<keyword evidence="1" id="KW-0175">Coiled coil</keyword>
<comment type="caution">
    <text evidence="2">The sequence shown here is derived from an EMBL/GenBank/DDBJ whole genome shotgun (WGS) entry which is preliminary data.</text>
</comment>
<accession>A0A0F8YX43</accession>
<name>A0A0F8YX43_9ZZZZ</name>
<evidence type="ECO:0000256" key="1">
    <source>
        <dbReference type="SAM" id="Coils"/>
    </source>
</evidence>
<reference evidence="2" key="1">
    <citation type="journal article" date="2015" name="Nature">
        <title>Complex archaea that bridge the gap between prokaryotes and eukaryotes.</title>
        <authorList>
            <person name="Spang A."/>
            <person name="Saw J.H."/>
            <person name="Jorgensen S.L."/>
            <person name="Zaremba-Niedzwiedzka K."/>
            <person name="Martijn J."/>
            <person name="Lind A.E."/>
            <person name="van Eijk R."/>
            <person name="Schleper C."/>
            <person name="Guy L."/>
            <person name="Ettema T.J."/>
        </authorList>
    </citation>
    <scope>NUCLEOTIDE SEQUENCE</scope>
</reference>
<protein>
    <submittedName>
        <fullName evidence="2">Uncharacterized protein</fullName>
    </submittedName>
</protein>
<proteinExistence type="predicted"/>
<feature type="non-terminal residue" evidence="2">
    <location>
        <position position="406"/>
    </location>
</feature>
<dbReference type="AlphaFoldDB" id="A0A0F8YX43"/>
<evidence type="ECO:0000313" key="2">
    <source>
        <dbReference type="EMBL" id="KKK85973.1"/>
    </source>
</evidence>